<feature type="non-terminal residue" evidence="3">
    <location>
        <position position="362"/>
    </location>
</feature>
<feature type="compositionally biased region" description="Low complexity" evidence="1">
    <location>
        <begin position="66"/>
        <end position="75"/>
    </location>
</feature>
<dbReference type="EMBL" id="CP097509">
    <property type="protein sequence ID" value="URE14710.1"/>
    <property type="molecule type" value="Genomic_DNA"/>
</dbReference>
<accession>A0A9E7GH43</accession>
<feature type="chain" id="PRO_5039415534" evidence="2">
    <location>
        <begin position="25"/>
        <end position="362"/>
    </location>
</feature>
<dbReference type="AlphaFoldDB" id="A0A9E7GH43"/>
<keyword evidence="2" id="KW-0732">Signal</keyword>
<proteinExistence type="predicted"/>
<evidence type="ECO:0000313" key="4">
    <source>
        <dbReference type="Proteomes" id="UP001055439"/>
    </source>
</evidence>
<evidence type="ECO:0000256" key="2">
    <source>
        <dbReference type="SAM" id="SignalP"/>
    </source>
</evidence>
<protein>
    <submittedName>
        <fullName evidence="3">Uncharacterized protein</fullName>
    </submittedName>
</protein>
<name>A0A9E7GH43_9LILI</name>
<feature type="region of interest" description="Disordered" evidence="1">
    <location>
        <begin position="33"/>
        <end position="106"/>
    </location>
</feature>
<evidence type="ECO:0000313" key="3">
    <source>
        <dbReference type="EMBL" id="URE14710.1"/>
    </source>
</evidence>
<dbReference type="Proteomes" id="UP001055439">
    <property type="component" value="Chromosome 7"/>
</dbReference>
<organism evidence="3 4">
    <name type="scientific">Musa troglodytarum</name>
    <name type="common">fe'i banana</name>
    <dbReference type="NCBI Taxonomy" id="320322"/>
    <lineage>
        <taxon>Eukaryota</taxon>
        <taxon>Viridiplantae</taxon>
        <taxon>Streptophyta</taxon>
        <taxon>Embryophyta</taxon>
        <taxon>Tracheophyta</taxon>
        <taxon>Spermatophyta</taxon>
        <taxon>Magnoliopsida</taxon>
        <taxon>Liliopsida</taxon>
        <taxon>Zingiberales</taxon>
        <taxon>Musaceae</taxon>
        <taxon>Musa</taxon>
    </lineage>
</organism>
<gene>
    <name evidence="3" type="ORF">MUK42_05074</name>
</gene>
<feature type="signal peptide" evidence="2">
    <location>
        <begin position="1"/>
        <end position="24"/>
    </location>
</feature>
<reference evidence="3" key="1">
    <citation type="submission" date="2022-05" db="EMBL/GenBank/DDBJ databases">
        <title>The Musa troglodytarum L. genome provides insights into the mechanism of non-climacteric behaviour and enrichment of carotenoids.</title>
        <authorList>
            <person name="Wang J."/>
        </authorList>
    </citation>
    <scope>NUCLEOTIDE SEQUENCE</scope>
    <source>
        <tissue evidence="3">Leaf</tissue>
    </source>
</reference>
<sequence>MGKRSGGQLRSVSLFLALVSMTNCEQLLTISGAAARPSSSHTTKPPPTPVSSRPTPSTPARPPPTLAASPLAAGAVDARSPPHCPHTQSFLRRASPLPSAESPRVPPPQASCLPFLAMLERDLLKPLPPAMPPAFGQLPTLVGNTDLSSLLLPSLRIAGISLILIRLGDHSHKSRVLIGVIVLFFKRSTNQDLEESQRHGPIRQDVQEIEIKTLNHRHDSAMPALDKAYGQHRPHGQHDGNHEPYGAFRKQLQRLRRHQLTLPPYETHALSMDQDILLVGMQQEGIPVEGILVVDMPRVLGDMLVADMPQVREGILLEDIQNVHVHVHVILCRCRLYHACPFHLPFFFFEMADAMKRKKGWT</sequence>
<evidence type="ECO:0000256" key="1">
    <source>
        <dbReference type="SAM" id="MobiDB-lite"/>
    </source>
</evidence>
<keyword evidence="4" id="KW-1185">Reference proteome</keyword>
<feature type="compositionally biased region" description="Pro residues" evidence="1">
    <location>
        <begin position="56"/>
        <end position="65"/>
    </location>
</feature>